<dbReference type="Pfam" id="PF12833">
    <property type="entry name" value="HTH_18"/>
    <property type="match status" value="1"/>
</dbReference>
<reference evidence="5 6" key="1">
    <citation type="submission" date="2018-05" db="EMBL/GenBank/DDBJ databases">
        <title>Complete Genome Sequence of the Nonylphenol-Degrading Bacterium Sphingobium amiense DSM 16289T.</title>
        <authorList>
            <person name="Ootsuka M."/>
            <person name="Nishizawa T."/>
            <person name="Ohta H."/>
        </authorList>
    </citation>
    <scope>NUCLEOTIDE SEQUENCE [LARGE SCALE GENOMIC DNA]</scope>
    <source>
        <strain evidence="5 6">DSM 16289</strain>
        <plasmid evidence="6">psamie_2 dna</plasmid>
    </source>
</reference>
<dbReference type="InterPro" id="IPR018060">
    <property type="entry name" value="HTH_AraC"/>
</dbReference>
<dbReference type="KEGG" id="sami:SAMIE_2000910"/>
<evidence type="ECO:0000256" key="1">
    <source>
        <dbReference type="ARBA" id="ARBA00023015"/>
    </source>
</evidence>
<accession>A0A494W6M1</accession>
<sequence length="358" mass="40350">MSRGNGTSAEFVRMSGLQNLEKTLQSFGVDLEALSQQLGFEKSDFDRGDMIISVSASVALMEACIDTTGREDFFYHLIKTQGLGALGSMGLLLQTASNIKELLSDLEIFTKSYAPLAQWFIRPHGDLIAIQLVVNASNLTARQQRIVTEFGPCKLFHLLQIMTNGQFKCESISFIHSDATTRQAAEQFFQAPVDFNADMNALWIRPKTLKVPIVFSNKDMHALMREKLSDPSTLELESSLANQIRIIISSLLPSGTPTVEEVARYFHCDKRTLQRHLRREHDLSFQDLLSAVRLEKAQHYLRTANMSMTQIAYLLGYSDPSNFSRAFRALVGCSVREWVAANEPHRRRSSLARRRSVV</sequence>
<dbReference type="Gene3D" id="1.10.10.60">
    <property type="entry name" value="Homeodomain-like"/>
    <property type="match status" value="1"/>
</dbReference>
<geneLocation type="plasmid" evidence="6">
    <name>psamie_2 dna</name>
</geneLocation>
<dbReference type="GO" id="GO:0000976">
    <property type="term" value="F:transcription cis-regulatory region binding"/>
    <property type="evidence" value="ECO:0007669"/>
    <property type="project" value="TreeGrafter"/>
</dbReference>
<dbReference type="PANTHER" id="PTHR47894">
    <property type="entry name" value="HTH-TYPE TRANSCRIPTIONAL REGULATOR GADX"/>
    <property type="match status" value="1"/>
</dbReference>
<gene>
    <name evidence="5" type="ORF">SAMIE_2000910</name>
</gene>
<keyword evidence="2" id="KW-0238">DNA-binding</keyword>
<feature type="domain" description="HTH araC/xylS-type" evidence="4">
    <location>
        <begin position="242"/>
        <end position="341"/>
    </location>
</feature>
<keyword evidence="5" id="KW-0614">Plasmid</keyword>
<dbReference type="PROSITE" id="PS01124">
    <property type="entry name" value="HTH_ARAC_FAMILY_2"/>
    <property type="match status" value="1"/>
</dbReference>
<dbReference type="GO" id="GO:0003700">
    <property type="term" value="F:DNA-binding transcription factor activity"/>
    <property type="evidence" value="ECO:0007669"/>
    <property type="project" value="InterPro"/>
</dbReference>
<dbReference type="GO" id="GO:0005829">
    <property type="term" value="C:cytosol"/>
    <property type="evidence" value="ECO:0007669"/>
    <property type="project" value="TreeGrafter"/>
</dbReference>
<evidence type="ECO:0000313" key="5">
    <source>
        <dbReference type="EMBL" id="BBE00205.1"/>
    </source>
</evidence>
<name>A0A494W6M1_9SPHN</name>
<evidence type="ECO:0000259" key="4">
    <source>
        <dbReference type="PROSITE" id="PS01124"/>
    </source>
</evidence>
<evidence type="ECO:0000256" key="3">
    <source>
        <dbReference type="ARBA" id="ARBA00023163"/>
    </source>
</evidence>
<protein>
    <submittedName>
        <fullName evidence="5">AraC family transcriptional regulator</fullName>
    </submittedName>
</protein>
<dbReference type="SUPFAM" id="SSF46689">
    <property type="entry name" value="Homeodomain-like"/>
    <property type="match status" value="1"/>
</dbReference>
<dbReference type="AlphaFoldDB" id="A0A494W6M1"/>
<keyword evidence="3" id="KW-0804">Transcription</keyword>
<proteinExistence type="predicted"/>
<dbReference type="PANTHER" id="PTHR47894:SF4">
    <property type="entry name" value="HTH-TYPE TRANSCRIPTIONAL REGULATOR GADX"/>
    <property type="match status" value="1"/>
</dbReference>
<dbReference type="RefSeq" id="WP_066704062.1">
    <property type="nucleotide sequence ID" value="NZ_AP018665.1"/>
</dbReference>
<evidence type="ECO:0000313" key="6">
    <source>
        <dbReference type="Proteomes" id="UP000279959"/>
    </source>
</evidence>
<dbReference type="Proteomes" id="UP000279959">
    <property type="component" value="Plasmid pSAMIE_2"/>
</dbReference>
<dbReference type="InterPro" id="IPR032687">
    <property type="entry name" value="AraC-type_N"/>
</dbReference>
<dbReference type="Pfam" id="PF12625">
    <property type="entry name" value="Arabinose_bd"/>
    <property type="match status" value="1"/>
</dbReference>
<keyword evidence="1" id="KW-0805">Transcription regulation</keyword>
<evidence type="ECO:0000256" key="2">
    <source>
        <dbReference type="ARBA" id="ARBA00023125"/>
    </source>
</evidence>
<dbReference type="EMBL" id="AP018665">
    <property type="protein sequence ID" value="BBE00205.1"/>
    <property type="molecule type" value="Genomic_DNA"/>
</dbReference>
<dbReference type="InterPro" id="IPR009057">
    <property type="entry name" value="Homeodomain-like_sf"/>
</dbReference>
<keyword evidence="6" id="KW-1185">Reference proteome</keyword>
<dbReference type="SMART" id="SM00342">
    <property type="entry name" value="HTH_ARAC"/>
    <property type="match status" value="1"/>
</dbReference>
<organism evidence="5 6">
    <name type="scientific">Sphingobium amiense</name>
    <dbReference type="NCBI Taxonomy" id="135719"/>
    <lineage>
        <taxon>Bacteria</taxon>
        <taxon>Pseudomonadati</taxon>
        <taxon>Pseudomonadota</taxon>
        <taxon>Alphaproteobacteria</taxon>
        <taxon>Sphingomonadales</taxon>
        <taxon>Sphingomonadaceae</taxon>
        <taxon>Sphingobium</taxon>
    </lineage>
</organism>